<accession>A0A1W1VFU2</accession>
<dbReference type="PROSITE" id="PS51257">
    <property type="entry name" value="PROKAR_LIPOPROTEIN"/>
    <property type="match status" value="1"/>
</dbReference>
<feature type="domain" description="ABC transporter substrate-binding protein PnrA-like" evidence="7">
    <location>
        <begin position="41"/>
        <end position="310"/>
    </location>
</feature>
<evidence type="ECO:0000256" key="1">
    <source>
        <dbReference type="ARBA" id="ARBA00004193"/>
    </source>
</evidence>
<dbReference type="InterPro" id="IPR050957">
    <property type="entry name" value="BMP_lipoprotein"/>
</dbReference>
<dbReference type="Pfam" id="PF02608">
    <property type="entry name" value="Bmp"/>
    <property type="match status" value="1"/>
</dbReference>
<dbReference type="RefSeq" id="WP_084663860.1">
    <property type="nucleotide sequence ID" value="NZ_LT838272.1"/>
</dbReference>
<name>A0A1W1VFU2_9FIRM</name>
<dbReference type="PANTHER" id="PTHR34296">
    <property type="entry name" value="TRANSCRIPTIONAL ACTIVATOR PROTEIN MED"/>
    <property type="match status" value="1"/>
</dbReference>
<evidence type="ECO:0000256" key="5">
    <source>
        <dbReference type="ARBA" id="ARBA00023136"/>
    </source>
</evidence>
<organism evidence="8 9">
    <name type="scientific">Thermanaeromonas toyohensis ToBE</name>
    <dbReference type="NCBI Taxonomy" id="698762"/>
    <lineage>
        <taxon>Bacteria</taxon>
        <taxon>Bacillati</taxon>
        <taxon>Bacillota</taxon>
        <taxon>Clostridia</taxon>
        <taxon>Neomoorellales</taxon>
        <taxon>Neomoorellaceae</taxon>
        <taxon>Thermanaeromonas</taxon>
    </lineage>
</organism>
<evidence type="ECO:0000259" key="7">
    <source>
        <dbReference type="Pfam" id="PF02608"/>
    </source>
</evidence>
<evidence type="ECO:0000313" key="9">
    <source>
        <dbReference type="Proteomes" id="UP000192569"/>
    </source>
</evidence>
<dbReference type="CDD" id="cd06304">
    <property type="entry name" value="PBP1_BmpA_Med_PnrA-like"/>
    <property type="match status" value="1"/>
</dbReference>
<dbReference type="OrthoDB" id="9769871at2"/>
<sequence>MKYISKILMIGLLGIFLLGCGTQGGGGAKTSKEEPKEKKFRVAMVLTGPINDAGWNESAYKGLMEAQKKFNIETAYTENVPQPDFESVIRDYADKGYNLIIAHGFEFTDAVKAVSPSFPKTIFAVVNGNSFQEPNMVSYRFNTPETGFLAGTVAGLVTKSNVVGMIGGMKFPHIVDSLKGFEAGAKYVNPKVKVLTGYTESWTDIPKGKEMAMAMIEQGADVVCANANQVGLGVIDAAKQKKIKAIGYIDDQYNVAPETVVVSAIQSVQDMMLHIIDQAMKGQAKPGLYLLGHKEGVIRLSSFHGHEKELPPSAMDKINEVLNGIKDGSLKAKGILPKSTFEK</sequence>
<comment type="similarity">
    <text evidence="2">Belongs to the BMP lipoprotein family.</text>
</comment>
<dbReference type="Gene3D" id="3.40.50.2300">
    <property type="match status" value="2"/>
</dbReference>
<dbReference type="EMBL" id="LT838272">
    <property type="protein sequence ID" value="SMB92083.1"/>
    <property type="molecule type" value="Genomic_DNA"/>
</dbReference>
<reference evidence="8 9" key="1">
    <citation type="submission" date="2017-04" db="EMBL/GenBank/DDBJ databases">
        <authorList>
            <person name="Afonso C.L."/>
            <person name="Miller P.J."/>
            <person name="Scott M.A."/>
            <person name="Spackman E."/>
            <person name="Goraichik I."/>
            <person name="Dimitrov K.M."/>
            <person name="Suarez D.L."/>
            <person name="Swayne D.E."/>
        </authorList>
    </citation>
    <scope>NUCLEOTIDE SEQUENCE [LARGE SCALE GENOMIC DNA]</scope>
    <source>
        <strain evidence="8 9">ToBE</strain>
    </source>
</reference>
<keyword evidence="9" id="KW-1185">Reference proteome</keyword>
<evidence type="ECO:0000256" key="4">
    <source>
        <dbReference type="ARBA" id="ARBA00022729"/>
    </source>
</evidence>
<dbReference type="AlphaFoldDB" id="A0A1W1VFU2"/>
<dbReference type="STRING" id="698762.SAMN00808754_0575"/>
<dbReference type="PANTHER" id="PTHR34296:SF2">
    <property type="entry name" value="ABC TRANSPORTER GUANOSINE-BINDING PROTEIN NUPN"/>
    <property type="match status" value="1"/>
</dbReference>
<evidence type="ECO:0000256" key="3">
    <source>
        <dbReference type="ARBA" id="ARBA00022475"/>
    </source>
</evidence>
<proteinExistence type="inferred from homology"/>
<keyword evidence="6" id="KW-0449">Lipoprotein</keyword>
<dbReference type="Proteomes" id="UP000192569">
    <property type="component" value="Chromosome I"/>
</dbReference>
<evidence type="ECO:0000256" key="6">
    <source>
        <dbReference type="ARBA" id="ARBA00023288"/>
    </source>
</evidence>
<evidence type="ECO:0000256" key="2">
    <source>
        <dbReference type="ARBA" id="ARBA00008610"/>
    </source>
</evidence>
<gene>
    <name evidence="8" type="ORF">SAMN00808754_0575</name>
</gene>
<evidence type="ECO:0000313" key="8">
    <source>
        <dbReference type="EMBL" id="SMB92083.1"/>
    </source>
</evidence>
<keyword evidence="5" id="KW-0472">Membrane</keyword>
<dbReference type="InterPro" id="IPR028082">
    <property type="entry name" value="Peripla_BP_I"/>
</dbReference>
<dbReference type="SUPFAM" id="SSF53822">
    <property type="entry name" value="Periplasmic binding protein-like I"/>
    <property type="match status" value="1"/>
</dbReference>
<dbReference type="GO" id="GO:0005886">
    <property type="term" value="C:plasma membrane"/>
    <property type="evidence" value="ECO:0007669"/>
    <property type="project" value="UniProtKB-SubCell"/>
</dbReference>
<keyword evidence="4" id="KW-0732">Signal</keyword>
<dbReference type="InterPro" id="IPR003760">
    <property type="entry name" value="PnrA-like"/>
</dbReference>
<protein>
    <submittedName>
        <fullName evidence="8">Basic membrane protein A</fullName>
    </submittedName>
</protein>
<keyword evidence="3" id="KW-1003">Cell membrane</keyword>
<comment type="subcellular location">
    <subcellularLocation>
        <location evidence="1">Cell membrane</location>
        <topology evidence="1">Lipid-anchor</topology>
    </subcellularLocation>
</comment>